<keyword evidence="1" id="KW-0472">Membrane</keyword>
<gene>
    <name evidence="2" type="ORF">A2930_04150</name>
</gene>
<feature type="transmembrane region" description="Helical" evidence="1">
    <location>
        <begin position="37"/>
        <end position="62"/>
    </location>
</feature>
<proteinExistence type="predicted"/>
<dbReference type="EMBL" id="MFID01000007">
    <property type="protein sequence ID" value="OGF81661.1"/>
    <property type="molecule type" value="Genomic_DNA"/>
</dbReference>
<evidence type="ECO:0000256" key="1">
    <source>
        <dbReference type="SAM" id="Phobius"/>
    </source>
</evidence>
<protein>
    <submittedName>
        <fullName evidence="2">Uncharacterized protein</fullName>
    </submittedName>
</protein>
<dbReference type="AlphaFoldDB" id="A0A1F5X282"/>
<organism evidence="2 3">
    <name type="scientific">Candidatus Giovannonibacteria bacterium RIFCSPLOWO2_01_FULL_45_34</name>
    <dbReference type="NCBI Taxonomy" id="1798351"/>
    <lineage>
        <taxon>Bacteria</taxon>
        <taxon>Candidatus Giovannoniibacteriota</taxon>
    </lineage>
</organism>
<reference evidence="2 3" key="1">
    <citation type="journal article" date="2016" name="Nat. Commun.">
        <title>Thousands of microbial genomes shed light on interconnected biogeochemical processes in an aquifer system.</title>
        <authorList>
            <person name="Anantharaman K."/>
            <person name="Brown C.T."/>
            <person name="Hug L.A."/>
            <person name="Sharon I."/>
            <person name="Castelle C.J."/>
            <person name="Probst A.J."/>
            <person name="Thomas B.C."/>
            <person name="Singh A."/>
            <person name="Wilkins M.J."/>
            <person name="Karaoz U."/>
            <person name="Brodie E.L."/>
            <person name="Williams K.H."/>
            <person name="Hubbard S.S."/>
            <person name="Banfield J.F."/>
        </authorList>
    </citation>
    <scope>NUCLEOTIDE SEQUENCE [LARGE SCALE GENOMIC DNA]</scope>
</reference>
<evidence type="ECO:0000313" key="2">
    <source>
        <dbReference type="EMBL" id="OGF81661.1"/>
    </source>
</evidence>
<accession>A0A1F5X282</accession>
<evidence type="ECO:0000313" key="3">
    <source>
        <dbReference type="Proteomes" id="UP000178114"/>
    </source>
</evidence>
<comment type="caution">
    <text evidence="2">The sequence shown here is derived from an EMBL/GenBank/DDBJ whole genome shotgun (WGS) entry which is preliminary data.</text>
</comment>
<feature type="transmembrane region" description="Helical" evidence="1">
    <location>
        <begin position="6"/>
        <end position="25"/>
    </location>
</feature>
<feature type="transmembrane region" description="Helical" evidence="1">
    <location>
        <begin position="74"/>
        <end position="97"/>
    </location>
</feature>
<keyword evidence="1" id="KW-1133">Transmembrane helix</keyword>
<keyword evidence="1" id="KW-0812">Transmembrane</keyword>
<dbReference type="Proteomes" id="UP000178114">
    <property type="component" value="Unassembled WGS sequence"/>
</dbReference>
<name>A0A1F5X282_9BACT</name>
<sequence>MTKKPILNALAAVAYISLVATLMFYGPHIEGKNLGVLIPITMLSLFVFSAATMGFIFFYWPVRLYFDGEKEKAAGLFLKTLVFFGVITAVILLTTFLV</sequence>